<accession>A0A1Y2ABR5</accession>
<reference evidence="1 2" key="1">
    <citation type="submission" date="2016-07" db="EMBL/GenBank/DDBJ databases">
        <title>Pervasive Adenine N6-methylation of Active Genes in Fungi.</title>
        <authorList>
            <consortium name="DOE Joint Genome Institute"/>
            <person name="Mondo S.J."/>
            <person name="Dannebaum R.O."/>
            <person name="Kuo R.C."/>
            <person name="Labutti K."/>
            <person name="Haridas S."/>
            <person name="Kuo A."/>
            <person name="Salamov A."/>
            <person name="Ahrendt S.R."/>
            <person name="Lipzen A."/>
            <person name="Sullivan W."/>
            <person name="Andreopoulos W.B."/>
            <person name="Clum A."/>
            <person name="Lindquist E."/>
            <person name="Daum C."/>
            <person name="Ramamoorthy G.K."/>
            <person name="Gryganskyi A."/>
            <person name="Culley D."/>
            <person name="Magnuson J.K."/>
            <person name="James T.Y."/>
            <person name="O'Malley M.A."/>
            <person name="Stajich J.E."/>
            <person name="Spatafora J.W."/>
            <person name="Visel A."/>
            <person name="Grigoriev I.V."/>
        </authorList>
    </citation>
    <scope>NUCLEOTIDE SEQUENCE [LARGE SCALE GENOMIC DNA]</scope>
    <source>
        <strain evidence="1 2">CBS 115471</strain>
    </source>
</reference>
<proteinExistence type="predicted"/>
<keyword evidence="2" id="KW-1185">Reference proteome</keyword>
<dbReference type="EMBL" id="MCFA01000001">
    <property type="protein sequence ID" value="ORY19727.1"/>
    <property type="molecule type" value="Genomic_DNA"/>
</dbReference>
<organism evidence="1 2">
    <name type="scientific">Clohesyomyces aquaticus</name>
    <dbReference type="NCBI Taxonomy" id="1231657"/>
    <lineage>
        <taxon>Eukaryota</taxon>
        <taxon>Fungi</taxon>
        <taxon>Dikarya</taxon>
        <taxon>Ascomycota</taxon>
        <taxon>Pezizomycotina</taxon>
        <taxon>Dothideomycetes</taxon>
        <taxon>Pleosporomycetidae</taxon>
        <taxon>Pleosporales</taxon>
        <taxon>Lindgomycetaceae</taxon>
        <taxon>Clohesyomyces</taxon>
    </lineage>
</organism>
<name>A0A1Y2ABR5_9PLEO</name>
<dbReference type="Proteomes" id="UP000193144">
    <property type="component" value="Unassembled WGS sequence"/>
</dbReference>
<sequence>MTVRGLGRRGGPGADAAVHGSKAAVPRYRFWRPATRAAMGRGSMTRLREIRRQDACNNGAVFLAVRCEMQQKQSAILILDAARRPASWARIGRGGLAGAWCSLLAALAAAPFGPSRVAPSRSTAR</sequence>
<dbReference type="AlphaFoldDB" id="A0A1Y2ABR5"/>
<gene>
    <name evidence="1" type="ORF">BCR34DRAFT_581960</name>
</gene>
<comment type="caution">
    <text evidence="1">The sequence shown here is derived from an EMBL/GenBank/DDBJ whole genome shotgun (WGS) entry which is preliminary data.</text>
</comment>
<evidence type="ECO:0000313" key="2">
    <source>
        <dbReference type="Proteomes" id="UP000193144"/>
    </source>
</evidence>
<protein>
    <submittedName>
        <fullName evidence="1">Uncharacterized protein</fullName>
    </submittedName>
</protein>
<evidence type="ECO:0000313" key="1">
    <source>
        <dbReference type="EMBL" id="ORY19727.1"/>
    </source>
</evidence>